<gene>
    <name evidence="5" type="ORF">PAT3040_02623</name>
</gene>
<protein>
    <submittedName>
        <fullName evidence="5">Putative HxlR family transcriptional regulator</fullName>
    </submittedName>
</protein>
<dbReference type="InterPro" id="IPR036388">
    <property type="entry name" value="WH-like_DNA-bd_sf"/>
</dbReference>
<evidence type="ECO:0000313" key="6">
    <source>
        <dbReference type="Proteomes" id="UP000245202"/>
    </source>
</evidence>
<dbReference type="EMBL" id="BDQX01000131">
    <property type="protein sequence ID" value="GBG08056.1"/>
    <property type="molecule type" value="Genomic_DNA"/>
</dbReference>
<dbReference type="InterPro" id="IPR002577">
    <property type="entry name" value="HTH_HxlR"/>
</dbReference>
<dbReference type="GO" id="GO:0003677">
    <property type="term" value="F:DNA binding"/>
    <property type="evidence" value="ECO:0007669"/>
    <property type="project" value="UniProtKB-KW"/>
</dbReference>
<evidence type="ECO:0000259" key="4">
    <source>
        <dbReference type="PROSITE" id="PS51118"/>
    </source>
</evidence>
<comment type="caution">
    <text evidence="5">The sequence shown here is derived from an EMBL/GenBank/DDBJ whole genome shotgun (WGS) entry which is preliminary data.</text>
</comment>
<dbReference type="Gene3D" id="1.10.10.10">
    <property type="entry name" value="Winged helix-like DNA-binding domain superfamily/Winged helix DNA-binding domain"/>
    <property type="match status" value="1"/>
</dbReference>
<dbReference type="Pfam" id="PF01638">
    <property type="entry name" value="HxlR"/>
    <property type="match status" value="1"/>
</dbReference>
<keyword evidence="3" id="KW-0804">Transcription</keyword>
<dbReference type="PROSITE" id="PS51118">
    <property type="entry name" value="HTH_HXLR"/>
    <property type="match status" value="1"/>
</dbReference>
<evidence type="ECO:0000256" key="1">
    <source>
        <dbReference type="ARBA" id="ARBA00023015"/>
    </source>
</evidence>
<feature type="domain" description="HTH hxlR-type" evidence="4">
    <location>
        <begin position="1"/>
        <end position="64"/>
    </location>
</feature>
<name>A0A2R5EN01_9BACL</name>
<evidence type="ECO:0000256" key="2">
    <source>
        <dbReference type="ARBA" id="ARBA00023125"/>
    </source>
</evidence>
<sequence>MPGITQKMLTQQLRQLEEEDIIARKVYPQVPPTVEYSITESLPLIYEKSRLGLASGRLCETVLFAFHLLQLNRVAVSGIVVNVEVTFGSDRVARV</sequence>
<dbReference type="Proteomes" id="UP000245202">
    <property type="component" value="Unassembled WGS sequence"/>
</dbReference>
<dbReference type="InterPro" id="IPR036390">
    <property type="entry name" value="WH_DNA-bd_sf"/>
</dbReference>
<dbReference type="PANTHER" id="PTHR33204">
    <property type="entry name" value="TRANSCRIPTIONAL REGULATOR, MARR FAMILY"/>
    <property type="match status" value="1"/>
</dbReference>
<keyword evidence="6" id="KW-1185">Reference proteome</keyword>
<dbReference type="PANTHER" id="PTHR33204:SF29">
    <property type="entry name" value="TRANSCRIPTIONAL REGULATOR"/>
    <property type="match status" value="1"/>
</dbReference>
<keyword evidence="1" id="KW-0805">Transcription regulation</keyword>
<dbReference type="AlphaFoldDB" id="A0A2R5EN01"/>
<evidence type="ECO:0000313" key="5">
    <source>
        <dbReference type="EMBL" id="GBG08056.1"/>
    </source>
</evidence>
<accession>A0A2R5EN01</accession>
<keyword evidence="2" id="KW-0238">DNA-binding</keyword>
<evidence type="ECO:0000256" key="3">
    <source>
        <dbReference type="ARBA" id="ARBA00023163"/>
    </source>
</evidence>
<reference evidence="5 6" key="1">
    <citation type="submission" date="2017-08" db="EMBL/GenBank/DDBJ databases">
        <title>Substantial Increase in Enzyme Production by Combined Drug-Resistance Mutations in Paenibacillus agaridevorans.</title>
        <authorList>
            <person name="Tanaka Y."/>
            <person name="Funane K."/>
            <person name="Hosaka T."/>
            <person name="Shiwa Y."/>
            <person name="Fujita N."/>
            <person name="Miyazaki T."/>
            <person name="Yoshikawa H."/>
            <person name="Murakami K."/>
            <person name="Kasahara K."/>
            <person name="Inaoka T."/>
            <person name="Hiraga Y."/>
            <person name="Ochi K."/>
        </authorList>
    </citation>
    <scope>NUCLEOTIDE SEQUENCE [LARGE SCALE GENOMIC DNA]</scope>
    <source>
        <strain evidence="5 6">T-3040</strain>
    </source>
</reference>
<dbReference type="SUPFAM" id="SSF46785">
    <property type="entry name" value="Winged helix' DNA-binding domain"/>
    <property type="match status" value="1"/>
</dbReference>
<proteinExistence type="predicted"/>
<organism evidence="5 6">
    <name type="scientific">Paenibacillus agaridevorans</name>
    <dbReference type="NCBI Taxonomy" id="171404"/>
    <lineage>
        <taxon>Bacteria</taxon>
        <taxon>Bacillati</taxon>
        <taxon>Bacillota</taxon>
        <taxon>Bacilli</taxon>
        <taxon>Bacillales</taxon>
        <taxon>Paenibacillaceae</taxon>
        <taxon>Paenibacillus</taxon>
    </lineage>
</organism>